<proteinExistence type="predicted"/>
<dbReference type="STRING" id="7176.B0XL58"/>
<dbReference type="EnsemblMetazoa" id="CPIJ020126-RA">
    <property type="protein sequence ID" value="CPIJ020126-PA"/>
    <property type="gene ID" value="CPIJ020126"/>
</dbReference>
<name>B0XL58_CULQU</name>
<dbReference type="eggNOG" id="KOG2579">
    <property type="taxonomic scope" value="Eukaryota"/>
</dbReference>
<dbReference type="InterPro" id="IPR014716">
    <property type="entry name" value="Fibrinogen_a/b/g_C_1"/>
</dbReference>
<dbReference type="KEGG" id="cqu:CpipJ_CPIJ020126"/>
<accession>B0XL58</accession>
<dbReference type="AlphaFoldDB" id="B0XL58"/>
<evidence type="ECO:0000313" key="4">
    <source>
        <dbReference type="EnsemblMetazoa" id="CPIJ020126-PA"/>
    </source>
</evidence>
<evidence type="ECO:0000259" key="2">
    <source>
        <dbReference type="PROSITE" id="PS51406"/>
    </source>
</evidence>
<dbReference type="HOGENOM" id="CLU_038628_1_2_1"/>
<evidence type="ECO:0000313" key="3">
    <source>
        <dbReference type="EMBL" id="EDS33472.1"/>
    </source>
</evidence>
<keyword evidence="5" id="KW-1185">Reference proteome</keyword>
<feature type="chain" id="PRO_5011409642" evidence="1">
    <location>
        <begin position="20"/>
        <end position="286"/>
    </location>
</feature>
<dbReference type="InterPro" id="IPR036056">
    <property type="entry name" value="Fibrinogen-like_C"/>
</dbReference>
<dbReference type="EMBL" id="DS234275">
    <property type="protein sequence ID" value="EDS33472.1"/>
    <property type="molecule type" value="Genomic_DNA"/>
</dbReference>
<dbReference type="SMART" id="SM00186">
    <property type="entry name" value="FBG"/>
    <property type="match status" value="1"/>
</dbReference>
<dbReference type="InParanoid" id="B0XL58"/>
<reference evidence="3" key="1">
    <citation type="submission" date="2007-03" db="EMBL/GenBank/DDBJ databases">
        <title>Annotation of Culex pipiens quinquefasciatus.</title>
        <authorList>
            <consortium name="The Broad Institute Genome Sequencing Platform"/>
            <person name="Atkinson P.W."/>
            <person name="Hemingway J."/>
            <person name="Christensen B.M."/>
            <person name="Higgs S."/>
            <person name="Kodira C."/>
            <person name="Hannick L."/>
            <person name="Megy K."/>
            <person name="O'Leary S."/>
            <person name="Pearson M."/>
            <person name="Haas B.J."/>
            <person name="Mauceli E."/>
            <person name="Wortman J.R."/>
            <person name="Lee N.H."/>
            <person name="Guigo R."/>
            <person name="Stanke M."/>
            <person name="Alvarado L."/>
            <person name="Amedeo P."/>
            <person name="Antoine C.H."/>
            <person name="Arensburger P."/>
            <person name="Bidwell S.L."/>
            <person name="Crawford M."/>
            <person name="Camaro F."/>
            <person name="Devon K."/>
            <person name="Engels R."/>
            <person name="Hammond M."/>
            <person name="Howarth C."/>
            <person name="Koehrsen M."/>
            <person name="Lawson D."/>
            <person name="Montgomery P."/>
            <person name="Nene V."/>
            <person name="Nusbaum C."/>
            <person name="Puiu D."/>
            <person name="Romero-Severson J."/>
            <person name="Severson D.W."/>
            <person name="Shumway M."/>
            <person name="Sisk P."/>
            <person name="Stolte C."/>
            <person name="Zeng Q."/>
            <person name="Eisenstadt E."/>
            <person name="Fraser-Liggett C."/>
            <person name="Strausberg R."/>
            <person name="Galagan J."/>
            <person name="Birren B."/>
            <person name="Collins F.H."/>
        </authorList>
    </citation>
    <scope>NUCLEOTIDE SEQUENCE [LARGE SCALE GENOMIC DNA]</scope>
    <source>
        <strain evidence="3">JHB</strain>
    </source>
</reference>
<dbReference type="GO" id="GO:0005615">
    <property type="term" value="C:extracellular space"/>
    <property type="evidence" value="ECO:0007669"/>
    <property type="project" value="TreeGrafter"/>
</dbReference>
<dbReference type="VEuPathDB" id="VectorBase:CQUJHB006914"/>
<dbReference type="InterPro" id="IPR002181">
    <property type="entry name" value="Fibrinogen_a/b/g_C_dom"/>
</dbReference>
<organism>
    <name type="scientific">Culex quinquefasciatus</name>
    <name type="common">Southern house mosquito</name>
    <name type="synonym">Culex pungens</name>
    <dbReference type="NCBI Taxonomy" id="7176"/>
    <lineage>
        <taxon>Eukaryota</taxon>
        <taxon>Metazoa</taxon>
        <taxon>Ecdysozoa</taxon>
        <taxon>Arthropoda</taxon>
        <taxon>Hexapoda</taxon>
        <taxon>Insecta</taxon>
        <taxon>Pterygota</taxon>
        <taxon>Neoptera</taxon>
        <taxon>Endopterygota</taxon>
        <taxon>Diptera</taxon>
        <taxon>Nematocera</taxon>
        <taxon>Culicoidea</taxon>
        <taxon>Culicidae</taxon>
        <taxon>Culicinae</taxon>
        <taxon>Culicini</taxon>
        <taxon>Culex</taxon>
        <taxon>Culex</taxon>
    </lineage>
</organism>
<dbReference type="OrthoDB" id="7743108at2759"/>
<feature type="signal peptide" evidence="1">
    <location>
        <begin position="1"/>
        <end position="19"/>
    </location>
</feature>
<protein>
    <submittedName>
        <fullName evidence="3">Ficolin-1</fullName>
    </submittedName>
</protein>
<keyword evidence="1" id="KW-0732">Signal</keyword>
<evidence type="ECO:0000313" key="5">
    <source>
        <dbReference type="Proteomes" id="UP000002320"/>
    </source>
</evidence>
<dbReference type="Pfam" id="PF00147">
    <property type="entry name" value="Fibrinogen_C"/>
    <property type="match status" value="1"/>
</dbReference>
<evidence type="ECO:0000256" key="1">
    <source>
        <dbReference type="SAM" id="SignalP"/>
    </source>
</evidence>
<dbReference type="Proteomes" id="UP000002320">
    <property type="component" value="Unassembled WGS sequence"/>
</dbReference>
<reference evidence="4" key="2">
    <citation type="submission" date="2021-02" db="UniProtKB">
        <authorList>
            <consortium name="EnsemblMetazoa"/>
        </authorList>
    </citation>
    <scope>IDENTIFICATION</scope>
    <source>
        <strain evidence="4">JHB</strain>
    </source>
</reference>
<dbReference type="Gene3D" id="3.90.215.10">
    <property type="entry name" value="Gamma Fibrinogen, chain A, domain 1"/>
    <property type="match status" value="1"/>
</dbReference>
<dbReference type="PROSITE" id="PS51406">
    <property type="entry name" value="FIBRINOGEN_C_2"/>
    <property type="match status" value="1"/>
</dbReference>
<dbReference type="SUPFAM" id="SSF56496">
    <property type="entry name" value="Fibrinogen C-terminal domain-like"/>
    <property type="match status" value="1"/>
</dbReference>
<dbReference type="OMA" id="RYARYAH"/>
<feature type="domain" description="Fibrinogen C-terminal" evidence="2">
    <location>
        <begin position="86"/>
        <end position="285"/>
    </location>
</feature>
<gene>
    <name evidence="4" type="primary">6054473</name>
    <name evidence="3" type="ORF">CpipJ_CPIJ020126</name>
</gene>
<dbReference type="InterPro" id="IPR050373">
    <property type="entry name" value="Fibrinogen_C-term_domain"/>
</dbReference>
<dbReference type="PANTHER" id="PTHR19143:SF462">
    <property type="entry name" value="APPLE DOMAIN-CONTAINING PROTEIN"/>
    <property type="match status" value="1"/>
</dbReference>
<dbReference type="PANTHER" id="PTHR19143">
    <property type="entry name" value="FIBRINOGEN/TENASCIN/ANGIOPOEITIN"/>
    <property type="match status" value="1"/>
</dbReference>
<dbReference type="VEuPathDB" id="VectorBase:CPIJ020126"/>
<sequence>MKIAAFLFLVITFVYRSDGAAKRVKRSVGYELIETRLENLHITLLERIVKLETLGSTSLQNQKSMEDKIISKVSILANDTKCSRPHFKSHVHNPCESAKSSGVYNLPDLNKNVYCEMTNMGGGWLTVQYRSDSKLSFSRSWVAYRNGFGGPDADNYWLGLDPLHQLTTSGQYELAIEMVNTNSTYRYARYAHFHVADESEQYKLTVHGFSGTLPDKLSLHNNLYFYTHDRDNSERCVKQFPSGWWLTSKGSVCYETNLNLDYSKIYWRDWHHKASKTRMMIRRRKY</sequence>